<dbReference type="GO" id="GO:0005975">
    <property type="term" value="P:carbohydrate metabolic process"/>
    <property type="evidence" value="ECO:0007669"/>
    <property type="project" value="InterPro"/>
</dbReference>
<dbReference type="SUPFAM" id="SSF51445">
    <property type="entry name" value="(Trans)glycosidases"/>
    <property type="match status" value="1"/>
</dbReference>
<keyword evidence="9" id="KW-0378">Hydrolase</keyword>
<evidence type="ECO:0000256" key="5">
    <source>
        <dbReference type="ARBA" id="ARBA00011245"/>
    </source>
</evidence>
<dbReference type="EC" id="3.2.1.1" evidence="6"/>
<dbReference type="Proteomes" id="UP000694843">
    <property type="component" value="Unplaced"/>
</dbReference>
<dbReference type="Gene3D" id="3.20.20.80">
    <property type="entry name" value="Glycosidases"/>
    <property type="match status" value="1"/>
</dbReference>
<comment type="subunit">
    <text evidence="5">Monomer.</text>
</comment>
<gene>
    <name evidence="20" type="primary">LOC108673702</name>
</gene>
<reference evidence="20" key="1">
    <citation type="submission" date="2025-08" db="UniProtKB">
        <authorList>
            <consortium name="RefSeq"/>
        </authorList>
    </citation>
    <scope>IDENTIFICATION</scope>
    <source>
        <tissue evidence="20">Whole organism</tissue>
    </source>
</reference>
<dbReference type="KEGG" id="hazt:108673702"/>
<dbReference type="PRINTS" id="PR00110">
    <property type="entry name" value="ALPHAAMYLASE"/>
</dbReference>
<evidence type="ECO:0000313" key="19">
    <source>
        <dbReference type="Proteomes" id="UP000694843"/>
    </source>
</evidence>
<evidence type="ECO:0000256" key="3">
    <source>
        <dbReference type="ARBA" id="ARBA00001923"/>
    </source>
</evidence>
<evidence type="ECO:0000256" key="16">
    <source>
        <dbReference type="SAM" id="SignalP"/>
    </source>
</evidence>
<dbReference type="GO" id="GO:0046872">
    <property type="term" value="F:metal ion binding"/>
    <property type="evidence" value="ECO:0007669"/>
    <property type="project" value="UniProtKB-KW"/>
</dbReference>
<protein>
    <recommendedName>
        <fullName evidence="6">alpha-amylase</fullName>
        <ecNumber evidence="6">3.2.1.1</ecNumber>
    </recommendedName>
</protein>
<keyword evidence="11" id="KW-1015">Disulfide bond</keyword>
<feature type="signal peptide" evidence="16">
    <location>
        <begin position="1"/>
        <end position="22"/>
    </location>
</feature>
<comment type="catalytic activity">
    <reaction evidence="1">
        <text>Endohydrolysis of (1-&gt;4)-alpha-D-glucosidic linkages in polysaccharides containing three or more (1-&gt;4)-alpha-linked D-glucose units.</text>
        <dbReference type="EC" id="3.2.1.1"/>
    </reaction>
</comment>
<dbReference type="FunFam" id="3.20.20.80:FF:000056">
    <property type="entry name" value="Pancreatic alpha-amylase"/>
    <property type="match status" value="1"/>
</dbReference>
<dbReference type="InterPro" id="IPR006046">
    <property type="entry name" value="Alpha_amylase"/>
</dbReference>
<keyword evidence="8 16" id="KW-0732">Signal</keyword>
<evidence type="ECO:0000256" key="15">
    <source>
        <dbReference type="RuleBase" id="RU003615"/>
    </source>
</evidence>
<dbReference type="Gene3D" id="2.60.40.1180">
    <property type="entry name" value="Golgi alpha-mannosidase II"/>
    <property type="match status" value="1"/>
</dbReference>
<evidence type="ECO:0000256" key="10">
    <source>
        <dbReference type="ARBA" id="ARBA00022837"/>
    </source>
</evidence>
<evidence type="ECO:0000256" key="13">
    <source>
        <dbReference type="ARBA" id="ARBA00023277"/>
    </source>
</evidence>
<feature type="chain" id="PRO_5034965302" description="alpha-amylase" evidence="16">
    <location>
        <begin position="23"/>
        <end position="518"/>
    </location>
</feature>
<dbReference type="AlphaFoldDB" id="A0A8B7NTG7"/>
<dbReference type="SMART" id="SM00642">
    <property type="entry name" value="Aamy"/>
    <property type="match status" value="1"/>
</dbReference>
<dbReference type="InterPro" id="IPR013780">
    <property type="entry name" value="Glyco_hydro_b"/>
</dbReference>
<keyword evidence="19" id="KW-1185">Reference proteome</keyword>
<organism evidence="19 20">
    <name type="scientific">Hyalella azteca</name>
    <name type="common">Amphipod</name>
    <dbReference type="NCBI Taxonomy" id="294128"/>
    <lineage>
        <taxon>Eukaryota</taxon>
        <taxon>Metazoa</taxon>
        <taxon>Ecdysozoa</taxon>
        <taxon>Arthropoda</taxon>
        <taxon>Crustacea</taxon>
        <taxon>Multicrustacea</taxon>
        <taxon>Malacostraca</taxon>
        <taxon>Eumalacostraca</taxon>
        <taxon>Peracarida</taxon>
        <taxon>Amphipoda</taxon>
        <taxon>Senticaudata</taxon>
        <taxon>Talitrida</taxon>
        <taxon>Talitroidea</taxon>
        <taxon>Hyalellidae</taxon>
        <taxon>Hyalella</taxon>
    </lineage>
</organism>
<comment type="cofactor">
    <cofactor evidence="2">
        <name>Ca(2+)</name>
        <dbReference type="ChEBI" id="CHEBI:29108"/>
    </cofactor>
</comment>
<name>A0A8B7NTG7_HYAAZ</name>
<dbReference type="FunFam" id="2.60.40.1180:FF:000020">
    <property type="entry name" value="Pancreatic alpha-amylase"/>
    <property type="match status" value="1"/>
</dbReference>
<dbReference type="SUPFAM" id="SSF51011">
    <property type="entry name" value="Glycosyl hydrolase domain"/>
    <property type="match status" value="1"/>
</dbReference>
<keyword evidence="10" id="KW-0106">Calcium</keyword>
<dbReference type="InterPro" id="IPR006048">
    <property type="entry name" value="A-amylase/branching_C"/>
</dbReference>
<evidence type="ECO:0000256" key="8">
    <source>
        <dbReference type="ARBA" id="ARBA00022729"/>
    </source>
</evidence>
<dbReference type="PANTHER" id="PTHR43447">
    <property type="entry name" value="ALPHA-AMYLASE"/>
    <property type="match status" value="1"/>
</dbReference>
<evidence type="ECO:0000256" key="4">
    <source>
        <dbReference type="ARBA" id="ARBA00008061"/>
    </source>
</evidence>
<keyword evidence="7" id="KW-0479">Metal-binding</keyword>
<evidence type="ECO:0000256" key="2">
    <source>
        <dbReference type="ARBA" id="ARBA00001913"/>
    </source>
</evidence>
<dbReference type="InterPro" id="IPR031319">
    <property type="entry name" value="A-amylase_C"/>
</dbReference>
<dbReference type="GeneID" id="108673702"/>
<evidence type="ECO:0000256" key="1">
    <source>
        <dbReference type="ARBA" id="ARBA00000548"/>
    </source>
</evidence>
<dbReference type="SMART" id="SM00632">
    <property type="entry name" value="Aamy_C"/>
    <property type="match status" value="1"/>
</dbReference>
<evidence type="ECO:0000256" key="14">
    <source>
        <dbReference type="ARBA" id="ARBA00023295"/>
    </source>
</evidence>
<dbReference type="InterPro" id="IPR006047">
    <property type="entry name" value="GH13_cat_dom"/>
</dbReference>
<feature type="domain" description="Alpha-amylase C-terminal" evidence="17">
    <location>
        <begin position="428"/>
        <end position="516"/>
    </location>
</feature>
<dbReference type="InterPro" id="IPR017853">
    <property type="entry name" value="GH"/>
</dbReference>
<evidence type="ECO:0000256" key="12">
    <source>
        <dbReference type="ARBA" id="ARBA00023214"/>
    </source>
</evidence>
<evidence type="ECO:0000313" key="20">
    <source>
        <dbReference type="RefSeq" id="XP_018017054.1"/>
    </source>
</evidence>
<keyword evidence="12" id="KW-0868">Chloride</keyword>
<evidence type="ECO:0000256" key="7">
    <source>
        <dbReference type="ARBA" id="ARBA00022723"/>
    </source>
</evidence>
<evidence type="ECO:0000256" key="6">
    <source>
        <dbReference type="ARBA" id="ARBA00012595"/>
    </source>
</evidence>
<dbReference type="OrthoDB" id="550577at2759"/>
<accession>A0A8B7NTG7</accession>
<dbReference type="Pfam" id="PF02806">
    <property type="entry name" value="Alpha-amylase_C"/>
    <property type="match status" value="1"/>
</dbReference>
<feature type="domain" description="Glycosyl hydrolase family 13 catalytic" evidence="18">
    <location>
        <begin position="32"/>
        <end position="419"/>
    </location>
</feature>
<evidence type="ECO:0000259" key="17">
    <source>
        <dbReference type="SMART" id="SM00632"/>
    </source>
</evidence>
<dbReference type="CDD" id="cd11317">
    <property type="entry name" value="AmyAc_bac_euk_AmyA"/>
    <property type="match status" value="1"/>
</dbReference>
<comment type="cofactor">
    <cofactor evidence="3">
        <name>chloride</name>
        <dbReference type="ChEBI" id="CHEBI:17996"/>
    </cofactor>
</comment>
<keyword evidence="14" id="KW-0326">Glycosidase</keyword>
<sequence>MKMKGLSMTAALLLLCVAAANAQWDSNSDNGEVIVHLFEWKWADIAAECENFLGPKGFAGVQTSPPNEYIVAMQDVIKRPWWERYQPVSYKIVSRSGDENAFKDMVQRCNAVGVRIYPDAVFNHMTGSWPSGTPGVGGSSFDSGSENYPGVPYSGFDFNDGNCNSGSGSIESYQDANQVRNCKLSGMNDLNQGSEYVRGMIMGYLNHLIDIGVAGFRVDACKHMWPGDLDVIFNGLNNLNTDYFPAGSRPTIFQEVIDQGGEPVTASQYTGLGRVTEFKYGLSLGSAFRGNNKLTYLSNFGEGWGFLPRAYSLVFVDNHDNQRGNGGGGDQILTFRTPRWYKMATAFTLGWPYGYTRIMSSYNWPQDIQNGHDNNDWIGPPHDSNYNIISPTFGADGACQGDWVCEHRWRQIYNMVMFRKVVHGTDSNDWWDNGNNQIAFCRGNKGFLAINNESYDLKQTLQTCLPEGTYCDVISGNVSGGSCTGKSVTVGSDGTAYIEILTSEDDGVLAIHAQVSLN</sequence>
<dbReference type="RefSeq" id="XP_018017054.1">
    <property type="nucleotide sequence ID" value="XM_018161565.1"/>
</dbReference>
<evidence type="ECO:0000256" key="9">
    <source>
        <dbReference type="ARBA" id="ARBA00022801"/>
    </source>
</evidence>
<keyword evidence="13" id="KW-0119">Carbohydrate metabolism</keyword>
<comment type="similarity">
    <text evidence="4 15">Belongs to the glycosyl hydrolase 13 family.</text>
</comment>
<evidence type="ECO:0000259" key="18">
    <source>
        <dbReference type="SMART" id="SM00642"/>
    </source>
</evidence>
<evidence type="ECO:0000256" key="11">
    <source>
        <dbReference type="ARBA" id="ARBA00023157"/>
    </source>
</evidence>
<proteinExistence type="inferred from homology"/>
<dbReference type="GO" id="GO:0004556">
    <property type="term" value="F:alpha-amylase activity"/>
    <property type="evidence" value="ECO:0007669"/>
    <property type="project" value="UniProtKB-UniRule"/>
</dbReference>